<evidence type="ECO:0000313" key="3">
    <source>
        <dbReference type="EMBL" id="KAF2012831.1"/>
    </source>
</evidence>
<dbReference type="EMBL" id="ML978072">
    <property type="protein sequence ID" value="KAF2012831.1"/>
    <property type="molecule type" value="Genomic_DNA"/>
</dbReference>
<keyword evidence="2" id="KW-0472">Membrane</keyword>
<organism evidence="3 4">
    <name type="scientific">Aaosphaeria arxii CBS 175.79</name>
    <dbReference type="NCBI Taxonomy" id="1450172"/>
    <lineage>
        <taxon>Eukaryota</taxon>
        <taxon>Fungi</taxon>
        <taxon>Dikarya</taxon>
        <taxon>Ascomycota</taxon>
        <taxon>Pezizomycotina</taxon>
        <taxon>Dothideomycetes</taxon>
        <taxon>Pleosporomycetidae</taxon>
        <taxon>Pleosporales</taxon>
        <taxon>Pleosporales incertae sedis</taxon>
        <taxon>Aaosphaeria</taxon>
    </lineage>
</organism>
<proteinExistence type="predicted"/>
<keyword evidence="2" id="KW-1133">Transmembrane helix</keyword>
<sequence length="131" mass="15150">MADARQEHPVPTIPQDPSSYTKSPEPRGVTFQEPSLRAASPRRHTRSEQAPFRQHRPASPLMAPRWSLSTTWTKIDYWARRMWVTRRLKFWIVAMLFFGILGAIVVFGVYALLKCKKSSDKGVFSSWRVCN</sequence>
<dbReference type="Proteomes" id="UP000799778">
    <property type="component" value="Unassembled WGS sequence"/>
</dbReference>
<name>A0A6A5XJ22_9PLEO</name>
<gene>
    <name evidence="3" type="ORF">BU24DRAFT_259518</name>
</gene>
<dbReference type="RefSeq" id="XP_033381170.1">
    <property type="nucleotide sequence ID" value="XM_033522479.1"/>
</dbReference>
<keyword evidence="2" id="KW-0812">Transmembrane</keyword>
<accession>A0A6A5XJ22</accession>
<feature type="transmembrane region" description="Helical" evidence="2">
    <location>
        <begin position="90"/>
        <end position="113"/>
    </location>
</feature>
<dbReference type="GeneID" id="54279876"/>
<protein>
    <submittedName>
        <fullName evidence="3">Uncharacterized protein</fullName>
    </submittedName>
</protein>
<dbReference type="AlphaFoldDB" id="A0A6A5XJ22"/>
<keyword evidence="4" id="KW-1185">Reference proteome</keyword>
<feature type="region of interest" description="Disordered" evidence="1">
    <location>
        <begin position="1"/>
        <end position="58"/>
    </location>
</feature>
<reference evidence="3" key="1">
    <citation type="journal article" date="2020" name="Stud. Mycol.">
        <title>101 Dothideomycetes genomes: a test case for predicting lifestyles and emergence of pathogens.</title>
        <authorList>
            <person name="Haridas S."/>
            <person name="Albert R."/>
            <person name="Binder M."/>
            <person name="Bloem J."/>
            <person name="Labutti K."/>
            <person name="Salamov A."/>
            <person name="Andreopoulos B."/>
            <person name="Baker S."/>
            <person name="Barry K."/>
            <person name="Bills G."/>
            <person name="Bluhm B."/>
            <person name="Cannon C."/>
            <person name="Castanera R."/>
            <person name="Culley D."/>
            <person name="Daum C."/>
            <person name="Ezra D."/>
            <person name="Gonzalez J."/>
            <person name="Henrissat B."/>
            <person name="Kuo A."/>
            <person name="Liang C."/>
            <person name="Lipzen A."/>
            <person name="Lutzoni F."/>
            <person name="Magnuson J."/>
            <person name="Mondo S."/>
            <person name="Nolan M."/>
            <person name="Ohm R."/>
            <person name="Pangilinan J."/>
            <person name="Park H.-J."/>
            <person name="Ramirez L."/>
            <person name="Alfaro M."/>
            <person name="Sun H."/>
            <person name="Tritt A."/>
            <person name="Yoshinaga Y."/>
            <person name="Zwiers L.-H."/>
            <person name="Turgeon B."/>
            <person name="Goodwin S."/>
            <person name="Spatafora J."/>
            <person name="Crous P."/>
            <person name="Grigoriev I."/>
        </authorList>
    </citation>
    <scope>NUCLEOTIDE SEQUENCE</scope>
    <source>
        <strain evidence="3">CBS 175.79</strain>
    </source>
</reference>
<evidence type="ECO:0000256" key="1">
    <source>
        <dbReference type="SAM" id="MobiDB-lite"/>
    </source>
</evidence>
<evidence type="ECO:0000256" key="2">
    <source>
        <dbReference type="SAM" id="Phobius"/>
    </source>
</evidence>
<evidence type="ECO:0000313" key="4">
    <source>
        <dbReference type="Proteomes" id="UP000799778"/>
    </source>
</evidence>